<dbReference type="Gene3D" id="1.10.443.10">
    <property type="entry name" value="Intergrase catalytic core"/>
    <property type="match status" value="1"/>
</dbReference>
<keyword evidence="1" id="KW-0229">DNA integration</keyword>
<dbReference type="InterPro" id="IPR002104">
    <property type="entry name" value="Integrase_catalytic"/>
</dbReference>
<keyword evidence="7" id="KW-1185">Reference proteome</keyword>
<dbReference type="Pfam" id="PF20172">
    <property type="entry name" value="DUF6538"/>
    <property type="match status" value="1"/>
</dbReference>
<dbReference type="PROSITE" id="PS51898">
    <property type="entry name" value="TYR_RECOMBINASE"/>
    <property type="match status" value="1"/>
</dbReference>
<dbReference type="InterPro" id="IPR013762">
    <property type="entry name" value="Integrase-like_cat_sf"/>
</dbReference>
<evidence type="ECO:0000256" key="2">
    <source>
        <dbReference type="ARBA" id="ARBA00023125"/>
    </source>
</evidence>
<evidence type="ECO:0000313" key="6">
    <source>
        <dbReference type="EMBL" id="KCZ63643.1"/>
    </source>
</evidence>
<comment type="caution">
    <text evidence="6">The sequence shown here is derived from an EMBL/GenBank/DDBJ whole genome shotgun (WGS) entry which is preliminary data.</text>
</comment>
<dbReference type="AlphaFoldDB" id="A0A059E7M0"/>
<feature type="domain" description="Tyr recombinase" evidence="4">
    <location>
        <begin position="276"/>
        <end position="457"/>
    </location>
</feature>
<dbReference type="EMBL" id="DMBR01000017">
    <property type="protein sequence ID" value="HAE93001.1"/>
    <property type="molecule type" value="Genomic_DNA"/>
</dbReference>
<dbReference type="PATRIC" id="fig|1280948.3.peg.1081"/>
<keyword evidence="3" id="KW-0233">DNA recombination</keyword>
<dbReference type="Proteomes" id="UP000259173">
    <property type="component" value="Unassembled WGS sequence"/>
</dbReference>
<dbReference type="PANTHER" id="PTHR30349">
    <property type="entry name" value="PHAGE INTEGRASE-RELATED"/>
    <property type="match status" value="1"/>
</dbReference>
<evidence type="ECO:0000313" key="5">
    <source>
        <dbReference type="EMBL" id="HAE93001.1"/>
    </source>
</evidence>
<accession>A0A059E7M0</accession>
<organism evidence="6 7">
    <name type="scientific">Hyphomonas atlantica</name>
    <dbReference type="NCBI Taxonomy" id="1280948"/>
    <lineage>
        <taxon>Bacteria</taxon>
        <taxon>Pseudomonadati</taxon>
        <taxon>Pseudomonadota</taxon>
        <taxon>Alphaproteobacteria</taxon>
        <taxon>Hyphomonadales</taxon>
        <taxon>Hyphomonadaceae</taxon>
        <taxon>Hyphomonas</taxon>
    </lineage>
</organism>
<dbReference type="Gene3D" id="1.10.150.130">
    <property type="match status" value="1"/>
</dbReference>
<dbReference type="eggNOG" id="COG4974">
    <property type="taxonomic scope" value="Bacteria"/>
</dbReference>
<reference evidence="5 8" key="2">
    <citation type="journal article" date="2018" name="Nat. Biotechnol.">
        <title>A standardized bacterial taxonomy based on genome phylogeny substantially revises the tree of life.</title>
        <authorList>
            <person name="Parks D.H."/>
            <person name="Chuvochina M."/>
            <person name="Waite D.W."/>
            <person name="Rinke C."/>
            <person name="Skarshewski A."/>
            <person name="Chaumeil P.A."/>
            <person name="Hugenholtz P."/>
        </authorList>
    </citation>
    <scope>NUCLEOTIDE SEQUENCE [LARGE SCALE GENOMIC DNA]</scope>
    <source>
        <strain evidence="5">UBA8557</strain>
    </source>
</reference>
<sequence length="482" mass="55327">MVGVMKRVDDNSYLEQRGRVWWYNRRVPSKFAHLDSRKRIKESLGTTSIDQARYKRDLLAEADDHYWASLKIAEEVGPSSSRETSEAVRRRYRMATVKALASGFTYQPIDHLATVAPLEEALARLLAVHQNAGPAEIPKVRDAEALLGGAPKPTVSVSEAFEVYVNEIAYNAQLYKSPNQRASWEKTKRTSVQYFIDFAGDIALEEITRDLALNYQKHWAKQVRPKDQNAKPVAPNTANRHIGNIRSLYADYFKHIGEEERPNPFRNMHFKAKARTEVPPFSSNWVREKILAPGATRKWRPELQLITLMLIETGCRPSEIINLRVEDFHIDEPVPYISIRARTDREVKTDTSERDIPLVGIALEAAKRAAPKAFAHYYDKGELFSANMMKNFRNRGLLESPDHKIYSFRHAFEKRMQEANIDYGLRCLLMGHKTTRPVYGDGGSLEYRRDELLKIIHPFDPRVMELFDRENVLWAVGGSAKS</sequence>
<evidence type="ECO:0000256" key="3">
    <source>
        <dbReference type="ARBA" id="ARBA00023172"/>
    </source>
</evidence>
<dbReference type="InterPro" id="IPR011010">
    <property type="entry name" value="DNA_brk_join_enz"/>
</dbReference>
<dbReference type="GO" id="GO:0015074">
    <property type="term" value="P:DNA integration"/>
    <property type="evidence" value="ECO:0007669"/>
    <property type="project" value="UniProtKB-KW"/>
</dbReference>
<dbReference type="SUPFAM" id="SSF56349">
    <property type="entry name" value="DNA breaking-rejoining enzymes"/>
    <property type="match status" value="1"/>
</dbReference>
<reference evidence="6 7" key="1">
    <citation type="journal article" date="2014" name="Antonie Van Leeuwenhoek">
        <title>Hyphomonas beringensis sp. nov. and Hyphomonas chukchiensis sp. nov., isolated from surface seawater of the Bering Sea and Chukchi Sea.</title>
        <authorList>
            <person name="Li C."/>
            <person name="Lai Q."/>
            <person name="Li G."/>
            <person name="Dong C."/>
            <person name="Wang J."/>
            <person name="Liao Y."/>
            <person name="Shao Z."/>
        </authorList>
    </citation>
    <scope>NUCLEOTIDE SEQUENCE [LARGE SCALE GENOMIC DNA]</scope>
    <source>
        <strain evidence="6 7">22II1-22F38</strain>
    </source>
</reference>
<evidence type="ECO:0000313" key="7">
    <source>
        <dbReference type="Proteomes" id="UP000024547"/>
    </source>
</evidence>
<dbReference type="OrthoDB" id="7222937at2"/>
<dbReference type="GO" id="GO:0006310">
    <property type="term" value="P:DNA recombination"/>
    <property type="evidence" value="ECO:0007669"/>
    <property type="project" value="UniProtKB-KW"/>
</dbReference>
<evidence type="ECO:0000313" key="8">
    <source>
        <dbReference type="Proteomes" id="UP000259173"/>
    </source>
</evidence>
<dbReference type="EMBL" id="AWFH01000005">
    <property type="protein sequence ID" value="KCZ63643.1"/>
    <property type="molecule type" value="Genomic_DNA"/>
</dbReference>
<dbReference type="GO" id="GO:0003677">
    <property type="term" value="F:DNA binding"/>
    <property type="evidence" value="ECO:0007669"/>
    <property type="project" value="UniProtKB-KW"/>
</dbReference>
<dbReference type="InterPro" id="IPR046668">
    <property type="entry name" value="DUF6538"/>
</dbReference>
<name>A0A059E7M0_9PROT</name>
<evidence type="ECO:0000256" key="1">
    <source>
        <dbReference type="ARBA" id="ARBA00022908"/>
    </source>
</evidence>
<proteinExistence type="predicted"/>
<evidence type="ECO:0000259" key="4">
    <source>
        <dbReference type="PROSITE" id="PS51898"/>
    </source>
</evidence>
<gene>
    <name evidence="5" type="ORF">DCG65_00460</name>
    <name evidence="6" type="ORF">HY36_14220</name>
</gene>
<dbReference type="Proteomes" id="UP000024547">
    <property type="component" value="Unassembled WGS sequence"/>
</dbReference>
<dbReference type="InterPro" id="IPR050090">
    <property type="entry name" value="Tyrosine_recombinase_XerCD"/>
</dbReference>
<dbReference type="STRING" id="1280948.HY36_14220"/>
<protein>
    <submittedName>
        <fullName evidence="5">Integrase</fullName>
    </submittedName>
</protein>
<keyword evidence="2" id="KW-0238">DNA-binding</keyword>
<dbReference type="InterPro" id="IPR010998">
    <property type="entry name" value="Integrase_recombinase_N"/>
</dbReference>